<dbReference type="AlphaFoldDB" id="A0A3B0X8H4"/>
<name>A0A3B0X8H4_9ZZZZ</name>
<dbReference type="InterPro" id="IPR002890">
    <property type="entry name" value="MG2"/>
</dbReference>
<organism evidence="4">
    <name type="scientific">hydrothermal vent metagenome</name>
    <dbReference type="NCBI Taxonomy" id="652676"/>
    <lineage>
        <taxon>unclassified sequences</taxon>
        <taxon>metagenomes</taxon>
        <taxon>ecological metagenomes</taxon>
    </lineage>
</organism>
<protein>
    <recommendedName>
        <fullName evidence="3">Alpha-2-macroglobulin domain-containing protein</fullName>
    </recommendedName>
</protein>
<keyword evidence="1" id="KW-0732">Signal</keyword>
<evidence type="ECO:0000259" key="3">
    <source>
        <dbReference type="SMART" id="SM01360"/>
    </source>
</evidence>
<dbReference type="InterPro" id="IPR001599">
    <property type="entry name" value="Macroglobln_a2"/>
</dbReference>
<reference evidence="4" key="1">
    <citation type="submission" date="2018-06" db="EMBL/GenBank/DDBJ databases">
        <authorList>
            <person name="Zhirakovskaya E."/>
        </authorList>
    </citation>
    <scope>NUCLEOTIDE SEQUENCE</scope>
</reference>
<accession>A0A3B0X8H4</accession>
<dbReference type="PANTHER" id="PTHR11412:SF136">
    <property type="entry name" value="CD109 ANTIGEN"/>
    <property type="match status" value="1"/>
</dbReference>
<evidence type="ECO:0000256" key="2">
    <source>
        <dbReference type="ARBA" id="ARBA00022966"/>
    </source>
</evidence>
<gene>
    <name evidence="4" type="ORF">MNBD_GAMMA08-2732</name>
</gene>
<dbReference type="Pfam" id="PF00207">
    <property type="entry name" value="A2M"/>
    <property type="match status" value="1"/>
</dbReference>
<dbReference type="SMART" id="SM01360">
    <property type="entry name" value="A2M"/>
    <property type="match status" value="1"/>
</dbReference>
<evidence type="ECO:0000313" key="4">
    <source>
        <dbReference type="EMBL" id="VAW60870.1"/>
    </source>
</evidence>
<keyword evidence="2" id="KW-0882">Thioester bond</keyword>
<dbReference type="Pfam" id="PF01835">
    <property type="entry name" value="MG2"/>
    <property type="match status" value="1"/>
</dbReference>
<evidence type="ECO:0000256" key="1">
    <source>
        <dbReference type="ARBA" id="ARBA00022729"/>
    </source>
</evidence>
<dbReference type="InterPro" id="IPR050473">
    <property type="entry name" value="A2M/Complement_sys"/>
</dbReference>
<dbReference type="GO" id="GO:0004866">
    <property type="term" value="F:endopeptidase inhibitor activity"/>
    <property type="evidence" value="ECO:0007669"/>
    <property type="project" value="InterPro"/>
</dbReference>
<feature type="domain" description="Alpha-2-macroglobulin" evidence="3">
    <location>
        <begin position="684"/>
        <end position="771"/>
    </location>
</feature>
<dbReference type="EMBL" id="UOFH01000165">
    <property type="protein sequence ID" value="VAW60870.1"/>
    <property type="molecule type" value="Genomic_DNA"/>
</dbReference>
<dbReference type="Gene3D" id="2.60.40.1930">
    <property type="match status" value="1"/>
</dbReference>
<feature type="non-terminal residue" evidence="4">
    <location>
        <position position="771"/>
    </location>
</feature>
<dbReference type="PANTHER" id="PTHR11412">
    <property type="entry name" value="MACROGLOBULIN / COMPLEMENT"/>
    <property type="match status" value="1"/>
</dbReference>
<sequence>MKYDDRVNTQDLGGEERYLMYVSTDKPIYREQETLYVRVVLLNAHDNTPCTQGTDERISVKIRGPKGDFVFEGTAGSSDSSSGFTWEISQGTPGGQYTIIVESLALGSAQAQRSFDIRAYCVPRLKTQIEFMREGYGPGDQVRASVQVERAEGGIPAGASVRVVARVDGDEVFNESAYVLGDEGSCTAEFNLPEHIEVGDGSLSFIIEDGGVVDTAVKTIPILLQTLEINFYPEGGDLVAGFEGRVYFQVNRPDGKPADIRGRISNRACSHPEASQVTEISTTHEGRGVFSFTPQSGAVYSLAIDSPSGISGHFPLPKQKSSGCVLRSLQETFAYDDKISLAVASTKDQAVARVTLYKREVLIDTYEVAQPADALSSMNITLDAKDSEGVLIVTAWGSKGEPLAERLIFRQAKYALNVAINVADGPLVPGAGVELEILTTDENGRPVEAVVGVSVTDDAVLEMIETREQAPRLPVMVYLENEVEDLADAHVYLDADNEASAEAVDLLLGTQGWRRFILLDYAQLKVEYPQKAAQVLAQKRPAAIPVAWGGMDDMGDDTPWGMRGDIAMEPVFDGGAADDFLFAGEDFDAPVVMAAQVLDEGALDEGVGDADVADIAFNNEIDFSVHEEVLLVDDPQPAGFMQREEEIAFHKELLWEPPMVAVREYAHKTRENRKPNDRVDFAETLYWSAGVRTGARDGRAKVNFDLSDSVTSFRVMSDAFGRNGALGSDDFMIHSLEPFYIEAKMPLVVTVGDIIALPVALVNTSNTDIET</sequence>
<proteinExistence type="predicted"/>